<dbReference type="Pfam" id="PF25851">
    <property type="entry name" value="YafT"/>
    <property type="match status" value="1"/>
</dbReference>
<accession>W1XTX4</accession>
<name>W1XTX4_9ZZZZ</name>
<dbReference type="AlphaFoldDB" id="W1XTX4"/>
<organism evidence="2">
    <name type="scientific">human gut metagenome</name>
    <dbReference type="NCBI Taxonomy" id="408170"/>
    <lineage>
        <taxon>unclassified sequences</taxon>
        <taxon>metagenomes</taxon>
        <taxon>organismal metagenomes</taxon>
    </lineage>
</organism>
<evidence type="ECO:0000256" key="1">
    <source>
        <dbReference type="SAM" id="MobiDB-lite"/>
    </source>
</evidence>
<dbReference type="EMBL" id="AZMM01011775">
    <property type="protein sequence ID" value="ETJ33788.1"/>
    <property type="molecule type" value="Genomic_DNA"/>
</dbReference>
<evidence type="ECO:0000313" key="2">
    <source>
        <dbReference type="EMBL" id="ETJ33788.1"/>
    </source>
</evidence>
<reference evidence="2" key="1">
    <citation type="submission" date="2013-12" db="EMBL/GenBank/DDBJ databases">
        <title>A Varibaculum cambriense genome reconstructed from a premature infant gut community with otherwise low bacterial novelty that shifts toward anaerobic metabolism during the third week of life.</title>
        <authorList>
            <person name="Brown C.T."/>
            <person name="Sharon I."/>
            <person name="Thomas B.C."/>
            <person name="Castelle C.J."/>
            <person name="Morowitz M.J."/>
            <person name="Banfield J.F."/>
        </authorList>
    </citation>
    <scope>NUCLEOTIDE SEQUENCE</scope>
</reference>
<gene>
    <name evidence="2" type="ORF">Q604_UNBC11775G0001</name>
</gene>
<protein>
    <submittedName>
        <fullName evidence="2">Uncharacterized protein</fullName>
    </submittedName>
</protein>
<feature type="region of interest" description="Disordered" evidence="1">
    <location>
        <begin position="80"/>
        <end position="107"/>
    </location>
</feature>
<feature type="non-terminal residue" evidence="2">
    <location>
        <position position="1"/>
    </location>
</feature>
<comment type="caution">
    <text evidence="2">The sequence shown here is derived from an EMBL/GenBank/DDBJ whole genome shotgun (WGS) entry which is preliminary data.</text>
</comment>
<sequence length="107" mass="11960">TQSNINKNIPPQLTDKDLFGNETTLAVSEEDIQAALEGDEFRVPLNSPVILVQSGSRAPETIMQEEMRKYYTVSTFSGIPDRQKPLTCNKNKDKNENEDVASAENMN</sequence>
<feature type="non-terminal residue" evidence="2">
    <location>
        <position position="107"/>
    </location>
</feature>
<dbReference type="InterPro" id="IPR058961">
    <property type="entry name" value="YafT"/>
</dbReference>
<proteinExistence type="predicted"/>